<evidence type="ECO:0000259" key="3">
    <source>
        <dbReference type="PROSITE" id="PS51459"/>
    </source>
</evidence>
<organism evidence="4 5">
    <name type="scientific">Desulfosalsimonas propionicica</name>
    <dbReference type="NCBI Taxonomy" id="332175"/>
    <lineage>
        <taxon>Bacteria</taxon>
        <taxon>Pseudomonadati</taxon>
        <taxon>Thermodesulfobacteriota</taxon>
        <taxon>Desulfobacteria</taxon>
        <taxon>Desulfobacterales</taxon>
        <taxon>Desulfosalsimonadaceae</taxon>
        <taxon>Desulfosalsimonas</taxon>
    </lineage>
</organism>
<dbReference type="AlphaFoldDB" id="A0A7W0CCD5"/>
<dbReference type="GO" id="GO:0005524">
    <property type="term" value="F:ATP binding"/>
    <property type="evidence" value="ECO:0007669"/>
    <property type="project" value="UniProtKB-KW"/>
</dbReference>
<dbReference type="EMBL" id="JACDUS010000018">
    <property type="protein sequence ID" value="MBA2883177.1"/>
    <property type="molecule type" value="Genomic_DNA"/>
</dbReference>
<name>A0A7W0CCD5_9BACT</name>
<evidence type="ECO:0000256" key="1">
    <source>
        <dbReference type="PIRSR" id="PIRSR640198-1"/>
    </source>
</evidence>
<dbReference type="RefSeq" id="WP_232364826.1">
    <property type="nucleotide sequence ID" value="NZ_JACDUS010000018.1"/>
</dbReference>
<proteinExistence type="predicted"/>
<comment type="caution">
    <text evidence="4">The sequence shown here is derived from an EMBL/GenBank/DDBJ whole genome shotgun (WGS) entry which is preliminary data.</text>
</comment>
<gene>
    <name evidence="4" type="ORF">HNR65_003538</name>
</gene>
<dbReference type="PANTHER" id="PTHR13504">
    <property type="entry name" value="FIDO DOMAIN-CONTAINING PROTEIN DDB_G0283145"/>
    <property type="match status" value="1"/>
</dbReference>
<evidence type="ECO:0000256" key="2">
    <source>
        <dbReference type="PIRSR" id="PIRSR640198-2"/>
    </source>
</evidence>
<dbReference type="SUPFAM" id="SSF140931">
    <property type="entry name" value="Fic-like"/>
    <property type="match status" value="1"/>
</dbReference>
<feature type="binding site" evidence="2">
    <location>
        <begin position="211"/>
        <end position="218"/>
    </location>
    <ligand>
        <name>ATP</name>
        <dbReference type="ChEBI" id="CHEBI:30616"/>
    </ligand>
</feature>
<dbReference type="PANTHER" id="PTHR13504:SF38">
    <property type="entry name" value="FIDO DOMAIN-CONTAINING PROTEIN"/>
    <property type="match status" value="1"/>
</dbReference>
<evidence type="ECO:0000313" key="4">
    <source>
        <dbReference type="EMBL" id="MBA2883177.1"/>
    </source>
</evidence>
<dbReference type="Proteomes" id="UP000525298">
    <property type="component" value="Unassembled WGS sequence"/>
</dbReference>
<reference evidence="4 5" key="1">
    <citation type="submission" date="2020-07" db="EMBL/GenBank/DDBJ databases">
        <title>Genomic Encyclopedia of Type Strains, Phase IV (KMG-IV): sequencing the most valuable type-strain genomes for metagenomic binning, comparative biology and taxonomic classification.</title>
        <authorList>
            <person name="Goeker M."/>
        </authorList>
    </citation>
    <scope>NUCLEOTIDE SEQUENCE [LARGE SCALE GENOMIC DNA]</scope>
    <source>
        <strain evidence="4 5">DSM 17721</strain>
    </source>
</reference>
<dbReference type="PROSITE" id="PS51459">
    <property type="entry name" value="FIDO"/>
    <property type="match status" value="1"/>
</dbReference>
<sequence length="359" mass="41757">MTTITNSRAEPVHSFDPNYLANLQIPHYLVSAIRQIGEHKGKQDLYKQQAPQMLENLLHVAIIQSTESSNRLEGITAEYQRIKDLVEEKTTPENRPEAEIAGYRDVLNTIHSNHRNIPFTVNMVLQVHRDLMKYAGKEGGRWKSVQNQITETNSDGTRRIRFTPVEPFQTPEFMEALHQRFDDARKQQVVDPLILIALYSFDFLCIHPFLDGNGRMARLLTVLLLYYHDFEVARYISLERIVEQTKDSYYDTLYRSSQGWHEGQHDIMPWMEYIISTILAAYKEFESRLGRLSKGRGSKADIVQNAIEGFIGDFSLSDLEEACPDVGRDWIRALLQRLRKENKVEPIGKGRYSRWRKIK</sequence>
<keyword evidence="2" id="KW-0547">Nucleotide-binding</keyword>
<dbReference type="Pfam" id="PF02661">
    <property type="entry name" value="Fic"/>
    <property type="match status" value="1"/>
</dbReference>
<evidence type="ECO:0000313" key="5">
    <source>
        <dbReference type="Proteomes" id="UP000525298"/>
    </source>
</evidence>
<dbReference type="Gene3D" id="1.10.3290.10">
    <property type="entry name" value="Fido-like domain"/>
    <property type="match status" value="1"/>
</dbReference>
<dbReference type="InterPro" id="IPR003812">
    <property type="entry name" value="Fido"/>
</dbReference>
<keyword evidence="5" id="KW-1185">Reference proteome</keyword>
<dbReference type="InterPro" id="IPR040198">
    <property type="entry name" value="Fido_containing"/>
</dbReference>
<protein>
    <submittedName>
        <fullName evidence="4">Fic family protein</fullName>
    </submittedName>
</protein>
<feature type="binding site" evidence="2">
    <location>
        <begin position="249"/>
        <end position="250"/>
    </location>
    <ligand>
        <name>ATP</name>
        <dbReference type="ChEBI" id="CHEBI:30616"/>
    </ligand>
</feature>
<accession>A0A7W0CCD5</accession>
<feature type="domain" description="Fido" evidence="3">
    <location>
        <begin position="119"/>
        <end position="276"/>
    </location>
</feature>
<keyword evidence="2" id="KW-0067">ATP-binding</keyword>
<dbReference type="InterPro" id="IPR036597">
    <property type="entry name" value="Fido-like_dom_sf"/>
</dbReference>
<feature type="active site" evidence="1">
    <location>
        <position position="207"/>
    </location>
</feature>